<evidence type="ECO:0000256" key="4">
    <source>
        <dbReference type="ARBA" id="ARBA00022833"/>
    </source>
</evidence>
<dbReference type="Gene3D" id="3.30.160.60">
    <property type="entry name" value="Classic Zinc Finger"/>
    <property type="match status" value="2"/>
</dbReference>
<dbReference type="PANTHER" id="PTHR24408:SF58">
    <property type="entry name" value="TRANSCRIPTION FACTOR (TFIIIA), PUTATIVE (AFU_ORTHOLOGUE AFUA_1G05150)-RELATED"/>
    <property type="match status" value="1"/>
</dbReference>
<dbReference type="SUPFAM" id="SSF57667">
    <property type="entry name" value="beta-beta-alpha zinc fingers"/>
    <property type="match status" value="1"/>
</dbReference>
<dbReference type="GO" id="GO:0005634">
    <property type="term" value="C:nucleus"/>
    <property type="evidence" value="ECO:0007669"/>
    <property type="project" value="TreeGrafter"/>
</dbReference>
<feature type="compositionally biased region" description="Polar residues" evidence="6">
    <location>
        <begin position="1"/>
        <end position="10"/>
    </location>
</feature>
<keyword evidence="4" id="KW-0862">Zinc</keyword>
<feature type="region of interest" description="Disordered" evidence="6">
    <location>
        <begin position="100"/>
        <end position="244"/>
    </location>
</feature>
<dbReference type="FunFam" id="3.30.160.60:FF:000202">
    <property type="entry name" value="Zinc finger protein 574"/>
    <property type="match status" value="1"/>
</dbReference>
<organism evidence="8 9">
    <name type="scientific">Pyronema omphalodes (strain CBS 100304)</name>
    <name type="common">Pyronema confluens</name>
    <dbReference type="NCBI Taxonomy" id="1076935"/>
    <lineage>
        <taxon>Eukaryota</taxon>
        <taxon>Fungi</taxon>
        <taxon>Dikarya</taxon>
        <taxon>Ascomycota</taxon>
        <taxon>Pezizomycotina</taxon>
        <taxon>Pezizomycetes</taxon>
        <taxon>Pezizales</taxon>
        <taxon>Pyronemataceae</taxon>
        <taxon>Pyronema</taxon>
    </lineage>
</organism>
<dbReference type="Pfam" id="PF00096">
    <property type="entry name" value="zf-C2H2"/>
    <property type="match status" value="2"/>
</dbReference>
<sequence>MIKNEFSGNSHADAAQSASIAERRQRESLPRFDLTNARANFGGISSFPTPPPLGQHEMANSLTGSNVAGVSSYGGYQPSNASPFGYLPGMGSVHAARSSFNSPGTYGQRNVNRPHSPSIGEMVPSSPYENAVSTMSLPGRSPSGSIGQQDSSYASSYNQHNHLNSQPQQPTTHNLYSPHSGSAPPPPPPPPSSGSYYTSSYPPLPQMSPNSPSSTRPMSAGTSSYQTSLVPLQPQPHPQYRPPYSLPVPMGSTVMGAGHLGNSMMHHIPRAHHPVQDRPFKCDVCPQSFSRNHDLKRHKRIHLAVKPFPCDNCDKSFSRKDALKRHRLVKGCGKASELRLQAAAQQQITEQQDQDRNKMQSPNHHSSHHDRNVRQRLSPHHSSHSPVDHSC</sequence>
<gene>
    <name evidence="8" type="ORF">PCON_07392</name>
</gene>
<feature type="compositionally biased region" description="Polar residues" evidence="6">
    <location>
        <begin position="207"/>
        <end position="230"/>
    </location>
</feature>
<evidence type="ECO:0000256" key="3">
    <source>
        <dbReference type="ARBA" id="ARBA00022771"/>
    </source>
</evidence>
<dbReference type="GO" id="GO:0043565">
    <property type="term" value="F:sequence-specific DNA binding"/>
    <property type="evidence" value="ECO:0007669"/>
    <property type="project" value="TreeGrafter"/>
</dbReference>
<reference evidence="8 9" key="1">
    <citation type="journal article" date="2013" name="PLoS Genet.">
        <title>The genome and development-dependent transcriptomes of Pyronema confluens: a window into fungal evolution.</title>
        <authorList>
            <person name="Traeger S."/>
            <person name="Altegoer F."/>
            <person name="Freitag M."/>
            <person name="Gabaldon T."/>
            <person name="Kempken F."/>
            <person name="Kumar A."/>
            <person name="Marcet-Houben M."/>
            <person name="Poggeler S."/>
            <person name="Stajich J.E."/>
            <person name="Nowrousian M."/>
        </authorList>
    </citation>
    <scope>NUCLEOTIDE SEQUENCE [LARGE SCALE GENOMIC DNA]</scope>
    <source>
        <strain evidence="9">CBS 100304</strain>
        <tissue evidence="8">Vegetative mycelium</tissue>
    </source>
</reference>
<dbReference type="PROSITE" id="PS00028">
    <property type="entry name" value="ZINC_FINGER_C2H2_1"/>
    <property type="match status" value="1"/>
</dbReference>
<dbReference type="InterPro" id="IPR036236">
    <property type="entry name" value="Znf_C2H2_sf"/>
</dbReference>
<accession>U4L0R3</accession>
<keyword evidence="3 5" id="KW-0863">Zinc-finger</keyword>
<evidence type="ECO:0000256" key="6">
    <source>
        <dbReference type="SAM" id="MobiDB-lite"/>
    </source>
</evidence>
<keyword evidence="1" id="KW-0479">Metal-binding</keyword>
<keyword evidence="2" id="KW-0677">Repeat</keyword>
<dbReference type="GO" id="GO:0000981">
    <property type="term" value="F:DNA-binding transcription factor activity, RNA polymerase II-specific"/>
    <property type="evidence" value="ECO:0007669"/>
    <property type="project" value="TreeGrafter"/>
</dbReference>
<feature type="region of interest" description="Disordered" evidence="6">
    <location>
        <begin position="343"/>
        <end position="391"/>
    </location>
</feature>
<evidence type="ECO:0000259" key="7">
    <source>
        <dbReference type="PROSITE" id="PS50157"/>
    </source>
</evidence>
<feature type="domain" description="C2H2-type" evidence="7">
    <location>
        <begin position="308"/>
        <end position="335"/>
    </location>
</feature>
<feature type="compositionally biased region" description="Pro residues" evidence="6">
    <location>
        <begin position="183"/>
        <end position="192"/>
    </location>
</feature>
<dbReference type="SMART" id="SM00355">
    <property type="entry name" value="ZnF_C2H2"/>
    <property type="match status" value="2"/>
</dbReference>
<dbReference type="STRING" id="1076935.U4L0R3"/>
<dbReference type="InterPro" id="IPR013087">
    <property type="entry name" value="Znf_C2H2_type"/>
</dbReference>
<dbReference type="FunFam" id="3.30.160.60:FF:000100">
    <property type="entry name" value="Zinc finger 45-like"/>
    <property type="match status" value="1"/>
</dbReference>
<feature type="compositionally biased region" description="Polar residues" evidence="6">
    <location>
        <begin position="127"/>
        <end position="175"/>
    </location>
</feature>
<evidence type="ECO:0000256" key="1">
    <source>
        <dbReference type="ARBA" id="ARBA00022723"/>
    </source>
</evidence>
<keyword evidence="9" id="KW-1185">Reference proteome</keyword>
<feature type="domain" description="C2H2-type" evidence="7">
    <location>
        <begin position="280"/>
        <end position="307"/>
    </location>
</feature>
<dbReference type="PANTHER" id="PTHR24408">
    <property type="entry name" value="ZINC FINGER PROTEIN"/>
    <property type="match status" value="1"/>
</dbReference>
<name>U4L0R3_PYROM</name>
<dbReference type="eggNOG" id="KOG1721">
    <property type="taxonomic scope" value="Eukaryota"/>
</dbReference>
<dbReference type="Proteomes" id="UP000018144">
    <property type="component" value="Unassembled WGS sequence"/>
</dbReference>
<dbReference type="OMA" id="MMHHIPR"/>
<evidence type="ECO:0000256" key="2">
    <source>
        <dbReference type="ARBA" id="ARBA00022737"/>
    </source>
</evidence>
<feature type="compositionally biased region" description="Basic and acidic residues" evidence="6">
    <location>
        <begin position="21"/>
        <end position="30"/>
    </location>
</feature>
<evidence type="ECO:0000313" key="8">
    <source>
        <dbReference type="EMBL" id="CCX07803.1"/>
    </source>
</evidence>
<dbReference type="GO" id="GO:0008270">
    <property type="term" value="F:zinc ion binding"/>
    <property type="evidence" value="ECO:0007669"/>
    <property type="project" value="UniProtKB-KW"/>
</dbReference>
<protein>
    <submittedName>
        <fullName evidence="8">Similar to Transcriptional regulator prz1 acc. no. Q09838</fullName>
    </submittedName>
</protein>
<feature type="region of interest" description="Disordered" evidence="6">
    <location>
        <begin position="1"/>
        <end position="60"/>
    </location>
</feature>
<dbReference type="PROSITE" id="PS50157">
    <property type="entry name" value="ZINC_FINGER_C2H2_2"/>
    <property type="match status" value="2"/>
</dbReference>
<proteinExistence type="predicted"/>
<evidence type="ECO:0000256" key="5">
    <source>
        <dbReference type="PROSITE-ProRule" id="PRU00042"/>
    </source>
</evidence>
<dbReference type="EMBL" id="HF935375">
    <property type="protein sequence ID" value="CCX07803.1"/>
    <property type="molecule type" value="Genomic_DNA"/>
</dbReference>
<feature type="compositionally biased region" description="Polar residues" evidence="6">
    <location>
        <begin position="100"/>
        <end position="115"/>
    </location>
</feature>
<evidence type="ECO:0000313" key="9">
    <source>
        <dbReference type="Proteomes" id="UP000018144"/>
    </source>
</evidence>
<dbReference type="OrthoDB" id="8922241at2759"/>
<feature type="compositionally biased region" description="Pro residues" evidence="6">
    <location>
        <begin position="233"/>
        <end position="244"/>
    </location>
</feature>
<dbReference type="GO" id="GO:0032502">
    <property type="term" value="P:developmental process"/>
    <property type="evidence" value="ECO:0007669"/>
    <property type="project" value="UniProtKB-ARBA"/>
</dbReference>
<dbReference type="AlphaFoldDB" id="U4L0R3"/>